<dbReference type="InParanoid" id="E2AV57"/>
<evidence type="ECO:0000313" key="2">
    <source>
        <dbReference type="EMBL" id="EFN62688.1"/>
    </source>
</evidence>
<keyword evidence="3" id="KW-1185">Reference proteome</keyword>
<organism evidence="3">
    <name type="scientific">Camponotus floridanus</name>
    <name type="common">Florida carpenter ant</name>
    <dbReference type="NCBI Taxonomy" id="104421"/>
    <lineage>
        <taxon>Eukaryota</taxon>
        <taxon>Metazoa</taxon>
        <taxon>Ecdysozoa</taxon>
        <taxon>Arthropoda</taxon>
        <taxon>Hexapoda</taxon>
        <taxon>Insecta</taxon>
        <taxon>Pterygota</taxon>
        <taxon>Neoptera</taxon>
        <taxon>Endopterygota</taxon>
        <taxon>Hymenoptera</taxon>
        <taxon>Apocrita</taxon>
        <taxon>Aculeata</taxon>
        <taxon>Formicoidea</taxon>
        <taxon>Formicidae</taxon>
        <taxon>Formicinae</taxon>
        <taxon>Camponotus</taxon>
    </lineage>
</organism>
<feature type="region of interest" description="Disordered" evidence="1">
    <location>
        <begin position="319"/>
        <end position="391"/>
    </location>
</feature>
<feature type="region of interest" description="Disordered" evidence="1">
    <location>
        <begin position="1"/>
        <end position="47"/>
    </location>
</feature>
<dbReference type="AlphaFoldDB" id="E2AV57"/>
<proteinExistence type="predicted"/>
<protein>
    <submittedName>
        <fullName evidence="2">Uncharacterized protein</fullName>
    </submittedName>
</protein>
<sequence length="391" mass="43742">MLSEKRRSTRRVAARIERGQLYRGGKPPELEYDSGAPEEGGHTNERRSTGMLFDVDSVVFSGFKPAKSRSKVSNALPRNKNIFNHNTRRAFGKRYVFCLSHGPYRIGLAYQLRYHYRLELFSVVRPLPVTGSAVSTIVDDKFCNVATMDLTMKRSNANGTFCQSSSTIISRCEAISFEASHRVNANPKQEPVIGCFRHIVKWEERKTKDKKRRRETRKRLERVLVSNDSRNIGAEVTSAGVAIGMLINERFAADLAKADAIAENISSLMASSRARENYTLVALVSASCFYTPTCTSAFNRKRATSAEKEIAALKEQLAATNDSNSKTEGHQLSQPPQGSDQQQVHDASNPRRTPNSNLEQELQAKDKENTSYPPLLEAFFSPGSGQEEPKW</sequence>
<name>E2AV57_CAMFO</name>
<dbReference type="EMBL" id="GL443026">
    <property type="protein sequence ID" value="EFN62688.1"/>
    <property type="molecule type" value="Genomic_DNA"/>
</dbReference>
<evidence type="ECO:0000256" key="1">
    <source>
        <dbReference type="SAM" id="MobiDB-lite"/>
    </source>
</evidence>
<gene>
    <name evidence="2" type="ORF">EAG_10040</name>
</gene>
<feature type="compositionally biased region" description="Polar residues" evidence="1">
    <location>
        <begin position="319"/>
        <end position="360"/>
    </location>
</feature>
<reference evidence="2 3" key="1">
    <citation type="journal article" date="2010" name="Science">
        <title>Genomic comparison of the ants Camponotus floridanus and Harpegnathos saltator.</title>
        <authorList>
            <person name="Bonasio R."/>
            <person name="Zhang G."/>
            <person name="Ye C."/>
            <person name="Mutti N.S."/>
            <person name="Fang X."/>
            <person name="Qin N."/>
            <person name="Donahue G."/>
            <person name="Yang P."/>
            <person name="Li Q."/>
            <person name="Li C."/>
            <person name="Zhang P."/>
            <person name="Huang Z."/>
            <person name="Berger S.L."/>
            <person name="Reinberg D."/>
            <person name="Wang J."/>
            <person name="Liebig J."/>
        </authorList>
    </citation>
    <scope>NUCLEOTIDE SEQUENCE [LARGE SCALE GENOMIC DNA]</scope>
    <source>
        <strain evidence="3">C129</strain>
    </source>
</reference>
<dbReference type="Proteomes" id="UP000000311">
    <property type="component" value="Unassembled WGS sequence"/>
</dbReference>
<evidence type="ECO:0000313" key="3">
    <source>
        <dbReference type="Proteomes" id="UP000000311"/>
    </source>
</evidence>
<dbReference type="STRING" id="104421.E2AV57"/>
<dbReference type="OrthoDB" id="10257567at2759"/>
<accession>E2AV57</accession>